<dbReference type="NCBIfam" id="TIGR02466">
    <property type="entry name" value="TIGR02466 family protein"/>
    <property type="match status" value="1"/>
</dbReference>
<dbReference type="EMBL" id="UINC01092215">
    <property type="protein sequence ID" value="SVC45601.1"/>
    <property type="molecule type" value="Genomic_DNA"/>
</dbReference>
<sequence length="171" mass="19797">MIDYIYNVGEAKGQIHQSHDDLHKYGMFEPLVNELDLIHDSILRKLEYEFDKIEITNMWSNHLYSGDSHPPHTHSNNFLSGVYYLYGGVNTSPIQFFDPRPAASVLKPRNKANWNNSSMVQFDSVNGIGLIFPSWLQHWVPSTQHERISVSWNVLVRGYYGEPKTLQNAYI</sequence>
<protein>
    <recommendedName>
        <fullName evidence="2">Prolyl 4-hydroxylase alpha subunit Fe(2+) 2OG dioxygenase domain-containing protein</fullName>
    </recommendedName>
</protein>
<gene>
    <name evidence="1" type="ORF">METZ01_LOCUS298455</name>
</gene>
<evidence type="ECO:0008006" key="2">
    <source>
        <dbReference type="Google" id="ProtNLM"/>
    </source>
</evidence>
<dbReference type="InterPro" id="IPR012668">
    <property type="entry name" value="CHP02466"/>
</dbReference>
<dbReference type="Gene3D" id="2.60.120.620">
    <property type="entry name" value="q2cbj1_9rhob like domain"/>
    <property type="match status" value="1"/>
</dbReference>
<organism evidence="1">
    <name type="scientific">marine metagenome</name>
    <dbReference type="NCBI Taxonomy" id="408172"/>
    <lineage>
        <taxon>unclassified sequences</taxon>
        <taxon>metagenomes</taxon>
        <taxon>ecological metagenomes</taxon>
    </lineage>
</organism>
<proteinExistence type="predicted"/>
<accession>A0A382MED2</accession>
<dbReference type="Pfam" id="PF13759">
    <property type="entry name" value="2OG-FeII_Oxy_5"/>
    <property type="match status" value="1"/>
</dbReference>
<dbReference type="AlphaFoldDB" id="A0A382MED2"/>
<reference evidence="1" key="1">
    <citation type="submission" date="2018-05" db="EMBL/GenBank/DDBJ databases">
        <authorList>
            <person name="Lanie J.A."/>
            <person name="Ng W.-L."/>
            <person name="Kazmierczak K.M."/>
            <person name="Andrzejewski T.M."/>
            <person name="Davidsen T.M."/>
            <person name="Wayne K.J."/>
            <person name="Tettelin H."/>
            <person name="Glass J.I."/>
            <person name="Rusch D."/>
            <person name="Podicherti R."/>
            <person name="Tsui H.-C.T."/>
            <person name="Winkler M.E."/>
        </authorList>
    </citation>
    <scope>NUCLEOTIDE SEQUENCE</scope>
</reference>
<evidence type="ECO:0000313" key="1">
    <source>
        <dbReference type="EMBL" id="SVC45601.1"/>
    </source>
</evidence>
<name>A0A382MED2_9ZZZZ</name>